<dbReference type="OrthoDB" id="5183359at2"/>
<evidence type="ECO:0000256" key="2">
    <source>
        <dbReference type="ARBA" id="ARBA00023125"/>
    </source>
</evidence>
<accession>A0A285L029</accession>
<protein>
    <submittedName>
        <fullName evidence="5">Transcriptional regulator, HxlR family</fullName>
    </submittedName>
</protein>
<gene>
    <name evidence="5" type="ORF">SAMN04244553_1231</name>
</gene>
<organism evidence="5 6">
    <name type="scientific">Nocardia amikacinitolerans</name>
    <dbReference type="NCBI Taxonomy" id="756689"/>
    <lineage>
        <taxon>Bacteria</taxon>
        <taxon>Bacillati</taxon>
        <taxon>Actinomycetota</taxon>
        <taxon>Actinomycetes</taxon>
        <taxon>Mycobacteriales</taxon>
        <taxon>Nocardiaceae</taxon>
        <taxon>Nocardia</taxon>
    </lineage>
</organism>
<evidence type="ECO:0000256" key="1">
    <source>
        <dbReference type="ARBA" id="ARBA00023015"/>
    </source>
</evidence>
<dbReference type="EMBL" id="OBEG01000001">
    <property type="protein sequence ID" value="SNY78288.1"/>
    <property type="molecule type" value="Genomic_DNA"/>
</dbReference>
<dbReference type="InterPro" id="IPR036388">
    <property type="entry name" value="WH-like_DNA-bd_sf"/>
</dbReference>
<proteinExistence type="predicted"/>
<sequence length="158" mass="17647">MGKPQAKDWTDPECPVARTLDLVGDRWSLLIVRDAFDGVRRFGQFQRNLGIAKNILSARLRHLVDAGVLRVEPAADGSRFEEYVLTAEGRDLFDLIVSLRQWGQRHAFSPDEPHSVLVDTDSGRPLPTLRFTTPDGQTVAPQRVRVRKVAEGTSGTRS</sequence>
<evidence type="ECO:0000256" key="3">
    <source>
        <dbReference type="ARBA" id="ARBA00023163"/>
    </source>
</evidence>
<keyword evidence="2" id="KW-0238">DNA-binding</keyword>
<keyword evidence="1" id="KW-0805">Transcription regulation</keyword>
<dbReference type="GO" id="GO:0003677">
    <property type="term" value="F:DNA binding"/>
    <property type="evidence" value="ECO:0007669"/>
    <property type="project" value="UniProtKB-KW"/>
</dbReference>
<keyword evidence="6" id="KW-1185">Reference proteome</keyword>
<dbReference type="InterPro" id="IPR036390">
    <property type="entry name" value="WH_DNA-bd_sf"/>
</dbReference>
<dbReference type="InterPro" id="IPR002577">
    <property type="entry name" value="HTH_HxlR"/>
</dbReference>
<evidence type="ECO:0000259" key="4">
    <source>
        <dbReference type="PROSITE" id="PS51118"/>
    </source>
</evidence>
<dbReference type="SUPFAM" id="SSF46785">
    <property type="entry name" value="Winged helix' DNA-binding domain"/>
    <property type="match status" value="1"/>
</dbReference>
<name>A0A285L029_9NOCA</name>
<evidence type="ECO:0000313" key="6">
    <source>
        <dbReference type="Proteomes" id="UP000219565"/>
    </source>
</evidence>
<dbReference type="Pfam" id="PF01638">
    <property type="entry name" value="HxlR"/>
    <property type="match status" value="1"/>
</dbReference>
<dbReference type="Gene3D" id="1.10.10.10">
    <property type="entry name" value="Winged helix-like DNA-binding domain superfamily/Winged helix DNA-binding domain"/>
    <property type="match status" value="1"/>
</dbReference>
<feature type="domain" description="HTH hxlR-type" evidence="4">
    <location>
        <begin position="14"/>
        <end position="111"/>
    </location>
</feature>
<dbReference type="PROSITE" id="PS51118">
    <property type="entry name" value="HTH_HXLR"/>
    <property type="match status" value="1"/>
</dbReference>
<dbReference type="AlphaFoldDB" id="A0A285L029"/>
<dbReference type="PANTHER" id="PTHR33204:SF18">
    <property type="entry name" value="TRANSCRIPTIONAL REGULATORY PROTEIN"/>
    <property type="match status" value="1"/>
</dbReference>
<dbReference type="PANTHER" id="PTHR33204">
    <property type="entry name" value="TRANSCRIPTIONAL REGULATOR, MARR FAMILY"/>
    <property type="match status" value="1"/>
</dbReference>
<keyword evidence="3" id="KW-0804">Transcription</keyword>
<dbReference type="STRING" id="1379680.GCA_001612615_02328"/>
<dbReference type="Proteomes" id="UP000219565">
    <property type="component" value="Unassembled WGS sequence"/>
</dbReference>
<dbReference type="RefSeq" id="WP_097244574.1">
    <property type="nucleotide sequence ID" value="NZ_JAMTCW010000005.1"/>
</dbReference>
<evidence type="ECO:0000313" key="5">
    <source>
        <dbReference type="EMBL" id="SNY78288.1"/>
    </source>
</evidence>
<reference evidence="5 6" key="1">
    <citation type="submission" date="2017-09" db="EMBL/GenBank/DDBJ databases">
        <authorList>
            <person name="Ehlers B."/>
            <person name="Leendertz F.H."/>
        </authorList>
    </citation>
    <scope>NUCLEOTIDE SEQUENCE [LARGE SCALE GENOMIC DNA]</scope>
    <source>
        <strain evidence="5 6">DSM 45537</strain>
    </source>
</reference>